<dbReference type="Proteomes" id="UP001180754">
    <property type="component" value="Unassembled WGS sequence"/>
</dbReference>
<name>A0ABU2XRM7_9ACTN</name>
<feature type="region of interest" description="Disordered" evidence="1">
    <location>
        <begin position="473"/>
        <end position="503"/>
    </location>
</feature>
<gene>
    <name evidence="2" type="ORF">RND15_32980</name>
</gene>
<reference evidence="2" key="1">
    <citation type="submission" date="2024-05" db="EMBL/GenBank/DDBJ databases">
        <title>30 novel species of actinomycetes from the DSMZ collection.</title>
        <authorList>
            <person name="Nouioui I."/>
        </authorList>
    </citation>
    <scope>NUCLEOTIDE SEQUENCE</scope>
    <source>
        <strain evidence="2">DSM 41529</strain>
    </source>
</reference>
<evidence type="ECO:0000313" key="2">
    <source>
        <dbReference type="EMBL" id="MDT0547483.1"/>
    </source>
</evidence>
<proteinExistence type="predicted"/>
<evidence type="ECO:0000256" key="1">
    <source>
        <dbReference type="SAM" id="MobiDB-lite"/>
    </source>
</evidence>
<protein>
    <submittedName>
        <fullName evidence="2">Uncharacterized protein</fullName>
    </submittedName>
</protein>
<organism evidence="2 3">
    <name type="scientific">Streptomyces lonegramiae</name>
    <dbReference type="NCBI Taxonomy" id="3075524"/>
    <lineage>
        <taxon>Bacteria</taxon>
        <taxon>Bacillati</taxon>
        <taxon>Actinomycetota</taxon>
        <taxon>Actinomycetes</taxon>
        <taxon>Kitasatosporales</taxon>
        <taxon>Streptomycetaceae</taxon>
        <taxon>Streptomyces</taxon>
    </lineage>
</organism>
<accession>A0ABU2XRM7</accession>
<evidence type="ECO:0000313" key="3">
    <source>
        <dbReference type="Proteomes" id="UP001180754"/>
    </source>
</evidence>
<dbReference type="RefSeq" id="WP_311728005.1">
    <property type="nucleotide sequence ID" value="NZ_JAVRFD010000020.1"/>
</dbReference>
<sequence>MTTKDDDSSRELTFYDSYTPFLTGGDYTIKIDHSVSDSLGHALSSESDFPFDGQEFQVMAPRFALPPGSVHAVFPPPGATSDFDTQLAHVSLTRPILPWEQMLDEHVQSGQTDRIPWLALLLFAPGELPDTDPYAQGSVGTACTVQDLLDLNDIPNAPVLGPDIDKNSVLDAVKKTTCRTIDVPADVFKAVAPRIDELAYLTHVRDVTPQQTRRTGNSVRQDFKDLGRYGVVLANRFPRTPGPYAAHLVSLEGFADYLKPDARAPKPLRLVSLHSWAFIQQPDAKGHFSDVVSHLAADPDPRHPGDPFRQSLRLPPPHDTVQSEQAIEASNRLTWGYTPVRHETATGESTFGWYRGPCSAVPVPPVPGLESESNDHASADGLLIYVKDWGVYDLSYAVAWSMGRLVALSHAESRIAVQRLWRQARITAFKALRRITTPAEVSGFDPGTLTTTAALARDRPAVHHFHQLLADGLPEQPTGPMAADAPSTSRTVRSPAGGRSAGARRTLDFLERSEARATLARSLDEHIEPAADVVEALRALEMIPFDHLVPDARMLPAESVRFFFIDQAWVTALVDGAMSTGVSTSQDQALAGIVTNAVAERLASREGGGPSARAGMVMRSRLARDWPNLSIAVQDEDGAPVEMIRREMLATDVMLCLFGDVPETVTFSEAHQDLTLGVEDADGYRIMLRNLGEGKDPVGEPIHQEFPSAGPGLETSYFRPMVPGARQAEVMDIAALIPDLGSALGTTVKAAGFAVQLFVSSVRQAFTQPR</sequence>
<keyword evidence="3" id="KW-1185">Reference proteome</keyword>
<dbReference type="EMBL" id="JAVRFD010000020">
    <property type="protein sequence ID" value="MDT0547483.1"/>
    <property type="molecule type" value="Genomic_DNA"/>
</dbReference>
<comment type="caution">
    <text evidence="2">The sequence shown here is derived from an EMBL/GenBank/DDBJ whole genome shotgun (WGS) entry which is preliminary data.</text>
</comment>